<organism evidence="2 3">
    <name type="scientific">Desmophyllum pertusum</name>
    <dbReference type="NCBI Taxonomy" id="174260"/>
    <lineage>
        <taxon>Eukaryota</taxon>
        <taxon>Metazoa</taxon>
        <taxon>Cnidaria</taxon>
        <taxon>Anthozoa</taxon>
        <taxon>Hexacorallia</taxon>
        <taxon>Scleractinia</taxon>
        <taxon>Caryophylliina</taxon>
        <taxon>Caryophylliidae</taxon>
        <taxon>Desmophyllum</taxon>
    </lineage>
</organism>
<evidence type="ECO:0000313" key="3">
    <source>
        <dbReference type="Proteomes" id="UP001163046"/>
    </source>
</evidence>
<evidence type="ECO:0000256" key="1">
    <source>
        <dbReference type="SAM" id="MobiDB-lite"/>
    </source>
</evidence>
<name>A0A9X0CSU6_9CNID</name>
<gene>
    <name evidence="2" type="ORF">OS493_007468</name>
</gene>
<protein>
    <submittedName>
        <fullName evidence="2">Uncharacterized protein</fullName>
    </submittedName>
</protein>
<sequence length="98" mass="11113">MLEDIERLREETSVREERLMKSINNLKNSFSVLSHFIDGVANLRPKDTGQSERKPEDRMKAKSGVPTHRSPPLSPNPPKSPTRRKSTSDVTESPEKDS</sequence>
<accession>A0A9X0CSU6</accession>
<dbReference type="AlphaFoldDB" id="A0A9X0CSU6"/>
<dbReference type="EMBL" id="MU826828">
    <property type="protein sequence ID" value="KAJ7374370.1"/>
    <property type="molecule type" value="Genomic_DNA"/>
</dbReference>
<feature type="region of interest" description="Disordered" evidence="1">
    <location>
        <begin position="41"/>
        <end position="98"/>
    </location>
</feature>
<dbReference type="Proteomes" id="UP001163046">
    <property type="component" value="Unassembled WGS sequence"/>
</dbReference>
<reference evidence="2" key="1">
    <citation type="submission" date="2023-01" db="EMBL/GenBank/DDBJ databases">
        <title>Genome assembly of the deep-sea coral Lophelia pertusa.</title>
        <authorList>
            <person name="Herrera S."/>
            <person name="Cordes E."/>
        </authorList>
    </citation>
    <scope>NUCLEOTIDE SEQUENCE</scope>
    <source>
        <strain evidence="2">USNM1676648</strain>
        <tissue evidence="2">Polyp</tissue>
    </source>
</reference>
<keyword evidence="3" id="KW-1185">Reference proteome</keyword>
<feature type="compositionally biased region" description="Basic and acidic residues" evidence="1">
    <location>
        <begin position="44"/>
        <end position="60"/>
    </location>
</feature>
<evidence type="ECO:0000313" key="2">
    <source>
        <dbReference type="EMBL" id="KAJ7374370.1"/>
    </source>
</evidence>
<comment type="caution">
    <text evidence="2">The sequence shown here is derived from an EMBL/GenBank/DDBJ whole genome shotgun (WGS) entry which is preliminary data.</text>
</comment>
<proteinExistence type="predicted"/>